<protein>
    <submittedName>
        <fullName evidence="4">Uncharacterized protein</fullName>
    </submittedName>
</protein>
<dbReference type="PROSITE" id="PS50294">
    <property type="entry name" value="WD_REPEATS_REGION"/>
    <property type="match status" value="2"/>
</dbReference>
<dbReference type="Gene3D" id="2.130.10.10">
    <property type="entry name" value="YVTN repeat-like/Quinoprotein amine dehydrogenase"/>
    <property type="match status" value="2"/>
</dbReference>
<dbReference type="AlphaFoldDB" id="A0AAP0K1E0"/>
<dbReference type="SUPFAM" id="SSF50978">
    <property type="entry name" value="WD40 repeat-like"/>
    <property type="match status" value="1"/>
</dbReference>
<dbReference type="InterPro" id="IPR036322">
    <property type="entry name" value="WD40_repeat_dom_sf"/>
</dbReference>
<feature type="repeat" description="WD" evidence="3">
    <location>
        <begin position="483"/>
        <end position="509"/>
    </location>
</feature>
<dbReference type="InterPro" id="IPR015943">
    <property type="entry name" value="WD40/YVTN_repeat-like_dom_sf"/>
</dbReference>
<proteinExistence type="predicted"/>
<evidence type="ECO:0000256" key="2">
    <source>
        <dbReference type="ARBA" id="ARBA00022737"/>
    </source>
</evidence>
<feature type="repeat" description="WD" evidence="3">
    <location>
        <begin position="288"/>
        <end position="329"/>
    </location>
</feature>
<dbReference type="PANTHER" id="PTHR14221">
    <property type="entry name" value="WD REPEAT DOMAIN 44"/>
    <property type="match status" value="1"/>
</dbReference>
<dbReference type="InterPro" id="IPR020472">
    <property type="entry name" value="WD40_PAC1"/>
</dbReference>
<feature type="repeat" description="WD" evidence="3">
    <location>
        <begin position="392"/>
        <end position="432"/>
    </location>
</feature>
<gene>
    <name evidence="4" type="ORF">Syun_013446</name>
</gene>
<evidence type="ECO:0000313" key="5">
    <source>
        <dbReference type="Proteomes" id="UP001420932"/>
    </source>
</evidence>
<evidence type="ECO:0000256" key="3">
    <source>
        <dbReference type="PROSITE-ProRule" id="PRU00221"/>
    </source>
</evidence>
<dbReference type="PANTHER" id="PTHR14221:SF0">
    <property type="entry name" value="WD REPEAT-CONTAINING PROTEIN 44"/>
    <property type="match status" value="1"/>
</dbReference>
<evidence type="ECO:0000256" key="1">
    <source>
        <dbReference type="ARBA" id="ARBA00022574"/>
    </source>
</evidence>
<accession>A0AAP0K1E0</accession>
<comment type="caution">
    <text evidence="4">The sequence shown here is derived from an EMBL/GenBank/DDBJ whole genome shotgun (WGS) entry which is preliminary data.</text>
</comment>
<reference evidence="4 5" key="1">
    <citation type="submission" date="2024-01" db="EMBL/GenBank/DDBJ databases">
        <title>Genome assemblies of Stephania.</title>
        <authorList>
            <person name="Yang L."/>
        </authorList>
    </citation>
    <scope>NUCLEOTIDE SEQUENCE [LARGE SCALE GENOMIC DNA]</scope>
    <source>
        <strain evidence="4">YNDBR</strain>
        <tissue evidence="4">Leaf</tissue>
    </source>
</reference>
<name>A0AAP0K1E0_9MAGN</name>
<organism evidence="4 5">
    <name type="scientific">Stephania yunnanensis</name>
    <dbReference type="NCBI Taxonomy" id="152371"/>
    <lineage>
        <taxon>Eukaryota</taxon>
        <taxon>Viridiplantae</taxon>
        <taxon>Streptophyta</taxon>
        <taxon>Embryophyta</taxon>
        <taxon>Tracheophyta</taxon>
        <taxon>Spermatophyta</taxon>
        <taxon>Magnoliopsida</taxon>
        <taxon>Ranunculales</taxon>
        <taxon>Menispermaceae</taxon>
        <taxon>Menispermoideae</taxon>
        <taxon>Cissampelideae</taxon>
        <taxon>Stephania</taxon>
    </lineage>
</organism>
<dbReference type="InterPro" id="IPR001680">
    <property type="entry name" value="WD40_rpt"/>
</dbReference>
<dbReference type="EMBL" id="JBBNAF010000005">
    <property type="protein sequence ID" value="KAK9144046.1"/>
    <property type="molecule type" value="Genomic_DNA"/>
</dbReference>
<dbReference type="PRINTS" id="PR00320">
    <property type="entry name" value="GPROTEINBRPT"/>
</dbReference>
<keyword evidence="5" id="KW-1185">Reference proteome</keyword>
<dbReference type="SMART" id="SM00320">
    <property type="entry name" value="WD40"/>
    <property type="match status" value="4"/>
</dbReference>
<sequence length="675" mass="75374">MMWTCCREGGEEEDQFFDTREEISSVSDSGSDCFDDFNCGHTASSGPVNLGDGRFDYEMWTKNPVSVEERRQNFFNWLGLSMCKTSKDEHSGDSIENEAPFNVDRVREHCGAVLANSDSKHLSSLSWSSFWACSSETRDSLEDNRVSEENVVCKIRNLDDGTEFIVDQLEQDGILGRLREVGSDRFITAEQFHSEHGFSHLVHQFMQRETDAQSIDSEKSAVNRVRNSWLRKLGSVACVVDRHAEFDNLEPDKSLLNGAESNRVRNIRVHQSKKRSKELSALYVEQEIHAHKGSILTMKFSPDGEYLASAGEDGVVRVWRVSESERPDEDVVPYTDSSSMYFRVSQSSELTPIVAEKAKKGKLKSFRRTSHSACVIFPPTVFSISEKPVHEFYGHIGEILDLSWSNNQFNPQDDNYFISGSIDGKVRIWNISGCRVVDWTDIKEIVTAVCYRPDGQGCIVGSMLGNCCFYGAAGFRNTGSQISASFMSDGKHIVSASEDSNVYVWNYNSQDGSAPSHAKSTWSCEHFFSSNVSVAIPWCGIRSGNSISSTATGTELSHIVSQNLQARCQQNIWNHQNSNANLSHAFPLSLPQNFPLGQGLFLEVLPKGTATWPEEKLPVSSPLAMSPAICKSQYKFLKSSCQNTFTSPNLWGQVIVTASLDGRIRSFHNYGLPLP</sequence>
<dbReference type="PROSITE" id="PS50082">
    <property type="entry name" value="WD_REPEATS_2"/>
    <property type="match status" value="3"/>
</dbReference>
<dbReference type="Pfam" id="PF00400">
    <property type="entry name" value="WD40"/>
    <property type="match status" value="3"/>
</dbReference>
<evidence type="ECO:0000313" key="4">
    <source>
        <dbReference type="EMBL" id="KAK9144046.1"/>
    </source>
</evidence>
<dbReference type="Proteomes" id="UP001420932">
    <property type="component" value="Unassembled WGS sequence"/>
</dbReference>
<keyword evidence="2" id="KW-0677">Repeat</keyword>
<dbReference type="InterPro" id="IPR040324">
    <property type="entry name" value="WDR44/Dgr2"/>
</dbReference>
<keyword evidence="1 3" id="KW-0853">WD repeat</keyword>